<organism evidence="2 3">
    <name type="scientific">Corallococcus llansteffanensis</name>
    <dbReference type="NCBI Taxonomy" id="2316731"/>
    <lineage>
        <taxon>Bacteria</taxon>
        <taxon>Pseudomonadati</taxon>
        <taxon>Myxococcota</taxon>
        <taxon>Myxococcia</taxon>
        <taxon>Myxococcales</taxon>
        <taxon>Cystobacterineae</taxon>
        <taxon>Myxococcaceae</taxon>
        <taxon>Corallococcus</taxon>
    </lineage>
</organism>
<dbReference type="EMBL" id="RAWB01000139">
    <property type="protein sequence ID" value="RKH59215.1"/>
    <property type="molecule type" value="Genomic_DNA"/>
</dbReference>
<evidence type="ECO:0000313" key="2">
    <source>
        <dbReference type="EMBL" id="RKH59215.1"/>
    </source>
</evidence>
<feature type="non-terminal residue" evidence="2">
    <location>
        <position position="214"/>
    </location>
</feature>
<evidence type="ECO:0000313" key="3">
    <source>
        <dbReference type="Proteomes" id="UP000272888"/>
    </source>
</evidence>
<evidence type="ECO:0000256" key="1">
    <source>
        <dbReference type="SAM" id="Phobius"/>
    </source>
</evidence>
<dbReference type="Proteomes" id="UP000272888">
    <property type="component" value="Unassembled WGS sequence"/>
</dbReference>
<comment type="caution">
    <text evidence="2">The sequence shown here is derived from an EMBL/GenBank/DDBJ whole genome shotgun (WGS) entry which is preliminary data.</text>
</comment>
<keyword evidence="1" id="KW-1133">Transmembrane helix</keyword>
<keyword evidence="3" id="KW-1185">Reference proteome</keyword>
<feature type="transmembrane region" description="Helical" evidence="1">
    <location>
        <begin position="159"/>
        <end position="176"/>
    </location>
</feature>
<gene>
    <name evidence="2" type="ORF">D7V93_15395</name>
</gene>
<reference evidence="3" key="1">
    <citation type="submission" date="2018-09" db="EMBL/GenBank/DDBJ databases">
        <authorList>
            <person name="Livingstone P.G."/>
            <person name="Whitworth D.E."/>
        </authorList>
    </citation>
    <scope>NUCLEOTIDE SEQUENCE [LARGE SCALE GENOMIC DNA]</scope>
    <source>
        <strain evidence="3">CA051B</strain>
    </source>
</reference>
<keyword evidence="1" id="KW-0472">Membrane</keyword>
<accession>A0A3A8PZJ8</accession>
<proteinExistence type="predicted"/>
<sequence length="214" mass="22643">MVGGALGLTCLFFYRAVFSAQVFTGRDMLLVYAPLRRYWAARVAYGGFPGWYPYDGLGQSFPGMMLSAAFHPSQWLGLVLSTGAAMKLTVLLCPPLALLGTYALLRLYAVPRAGAFFAGLAFAFSGYLVCLTSSLAYLLAGATLPSALWAAVRFLREATPARAAVASALLAGVLLAGDTWSYAFANAFVLLLALTEAGPRAVRLRRGLGLVALG</sequence>
<protein>
    <recommendedName>
        <fullName evidence="4">YfhO family protein</fullName>
    </recommendedName>
</protein>
<evidence type="ECO:0008006" key="4">
    <source>
        <dbReference type="Google" id="ProtNLM"/>
    </source>
</evidence>
<dbReference type="AlphaFoldDB" id="A0A3A8PZJ8"/>
<keyword evidence="1" id="KW-0812">Transmembrane</keyword>
<name>A0A3A8PZJ8_9BACT</name>